<evidence type="ECO:0000313" key="3">
    <source>
        <dbReference type="Proteomes" id="UP001066276"/>
    </source>
</evidence>
<dbReference type="AlphaFoldDB" id="A0AAV7SL77"/>
<sequence length="216" mass="23463">MHPADLRWAWGPCRRRVLQIEAAGGPERAGARPGGGSLPRECRRAPPSCRGGRHQVSGAALTREARVRPGGLGPLPARSSGLRCRAEAAVEVLPPEVPLLAGIKNWRHAEDQDPAGDSGGAPGGQGCKSVIGRGWKEKISGDIPRPLHPCSNKREPEGLEAWFRPPFGPGRSASWTAAEPRLRAERWRTTPWGNWISWVPGRTWLTLDPGRNDSRD</sequence>
<gene>
    <name evidence="2" type="ORF">NDU88_005235</name>
</gene>
<dbReference type="Proteomes" id="UP001066276">
    <property type="component" value="Chromosome 4_2"/>
</dbReference>
<protein>
    <submittedName>
        <fullName evidence="2">Uncharacterized protein</fullName>
    </submittedName>
</protein>
<feature type="region of interest" description="Disordered" evidence="1">
    <location>
        <begin position="24"/>
        <end position="76"/>
    </location>
</feature>
<dbReference type="EMBL" id="JANPWB010000008">
    <property type="protein sequence ID" value="KAJ1164801.1"/>
    <property type="molecule type" value="Genomic_DNA"/>
</dbReference>
<comment type="caution">
    <text evidence="2">The sequence shown here is derived from an EMBL/GenBank/DDBJ whole genome shotgun (WGS) entry which is preliminary data.</text>
</comment>
<proteinExistence type="predicted"/>
<accession>A0AAV7SL77</accession>
<name>A0AAV7SL77_PLEWA</name>
<reference evidence="2" key="1">
    <citation type="journal article" date="2022" name="bioRxiv">
        <title>Sequencing and chromosome-scale assembly of the giantPleurodeles waltlgenome.</title>
        <authorList>
            <person name="Brown T."/>
            <person name="Elewa A."/>
            <person name="Iarovenko S."/>
            <person name="Subramanian E."/>
            <person name="Araus A.J."/>
            <person name="Petzold A."/>
            <person name="Susuki M."/>
            <person name="Suzuki K.-i.T."/>
            <person name="Hayashi T."/>
            <person name="Toyoda A."/>
            <person name="Oliveira C."/>
            <person name="Osipova E."/>
            <person name="Leigh N.D."/>
            <person name="Simon A."/>
            <person name="Yun M.H."/>
        </authorList>
    </citation>
    <scope>NUCLEOTIDE SEQUENCE</scope>
    <source>
        <strain evidence="2">20211129_DDA</strain>
        <tissue evidence="2">Liver</tissue>
    </source>
</reference>
<evidence type="ECO:0000256" key="1">
    <source>
        <dbReference type="SAM" id="MobiDB-lite"/>
    </source>
</evidence>
<organism evidence="2 3">
    <name type="scientific">Pleurodeles waltl</name>
    <name type="common">Iberian ribbed newt</name>
    <dbReference type="NCBI Taxonomy" id="8319"/>
    <lineage>
        <taxon>Eukaryota</taxon>
        <taxon>Metazoa</taxon>
        <taxon>Chordata</taxon>
        <taxon>Craniata</taxon>
        <taxon>Vertebrata</taxon>
        <taxon>Euteleostomi</taxon>
        <taxon>Amphibia</taxon>
        <taxon>Batrachia</taxon>
        <taxon>Caudata</taxon>
        <taxon>Salamandroidea</taxon>
        <taxon>Salamandridae</taxon>
        <taxon>Pleurodelinae</taxon>
        <taxon>Pleurodeles</taxon>
    </lineage>
</organism>
<evidence type="ECO:0000313" key="2">
    <source>
        <dbReference type="EMBL" id="KAJ1164801.1"/>
    </source>
</evidence>
<keyword evidence="3" id="KW-1185">Reference proteome</keyword>